<keyword evidence="6 11" id="KW-0812">Transmembrane</keyword>
<dbReference type="GO" id="GO:0008250">
    <property type="term" value="C:oligosaccharyltransferase complex"/>
    <property type="evidence" value="ECO:0000318"/>
    <property type="project" value="GO_Central"/>
</dbReference>
<feature type="chain" id="PRO_5029948641" description="Dolichyl-diphosphooligosaccharide--protein glycosyltransferase subunit 1" evidence="11">
    <location>
        <begin position="21"/>
        <end position="603"/>
    </location>
</feature>
<keyword evidence="8 11" id="KW-0256">Endoplasmic reticulum</keyword>
<dbReference type="PANTHER" id="PTHR21049">
    <property type="entry name" value="RIBOPHORIN I"/>
    <property type="match status" value="1"/>
</dbReference>
<evidence type="ECO:0000256" key="6">
    <source>
        <dbReference type="ARBA" id="ARBA00022692"/>
    </source>
</evidence>
<evidence type="ECO:0000256" key="10">
    <source>
        <dbReference type="ARBA" id="ARBA00023136"/>
    </source>
</evidence>
<dbReference type="AlphaFoldDB" id="A0A7M7PTY1"/>
<sequence length="603" mass="67243">MKWAFLFAAALCLLVAVTAAKPSKSSINPDLINAKVERTVDVASQLVKISTLVTLENGGKSSAGSFVVALDSSLIDNLAFLGATTGSGDEQSTLSMAETAVEGRPEGTCYSVTLDSALAGGASVDVSIETVFTHILRPYPAKITQSEKQFVEFTGNAYFLSPYTTKTQTTKVVISSSNVESYSKVNPVSQNEDIITYGPYEDTAPMSEAELKVHYENNSPFLTVTTMTRVIEVSHWGNIAVEETVDVSHTGAVLKGPFSRYDYQRTQDGFSSVKSYKTILPAAARDIYYRDEIGNISTSNMVEHDDYVELELRPRFPLFGGWKTHYYIGYNLPSYEYLYTSGDNYILKMRFLDHIYDNMNVDEVVLKIILPEGSKNIDLVTPYPVKRSADEKHFTYLDTIGRPVVTASKNKLVEQHIIDFELHYSFQKLLLLQEPLLVVGTFYLLFVTIIVLVRLDFSISKDEVSESRMKVAGLVEEVASQQAKRARLTKRYEEAIFKYKSNKDANAFRATLKKIEGEHRSATDAIKDLIATISKENADVADKMNEVQKLSRQHKELIQAAITNAEKVMSGKFSKNQYVDIDKATTAKRSELETKIESLLGNL</sequence>
<comment type="pathway">
    <text evidence="3 11">Protein modification; protein glycosylation.</text>
</comment>
<evidence type="ECO:0000256" key="7">
    <source>
        <dbReference type="ARBA" id="ARBA00022729"/>
    </source>
</evidence>
<dbReference type="GeneID" id="577281"/>
<reference evidence="14" key="1">
    <citation type="submission" date="2015-02" db="EMBL/GenBank/DDBJ databases">
        <title>Genome sequencing for Strongylocentrotus purpuratus.</title>
        <authorList>
            <person name="Murali S."/>
            <person name="Liu Y."/>
            <person name="Vee V."/>
            <person name="English A."/>
            <person name="Wang M."/>
            <person name="Skinner E."/>
            <person name="Han Y."/>
            <person name="Muzny D.M."/>
            <person name="Worley K.C."/>
            <person name="Gibbs R.A."/>
        </authorList>
    </citation>
    <scope>NUCLEOTIDE SEQUENCE</scope>
</reference>
<keyword evidence="12" id="KW-0175">Coiled coil</keyword>
<evidence type="ECO:0000256" key="1">
    <source>
        <dbReference type="ARBA" id="ARBA00002791"/>
    </source>
</evidence>
<evidence type="ECO:0000256" key="8">
    <source>
        <dbReference type="ARBA" id="ARBA00022824"/>
    </source>
</evidence>
<evidence type="ECO:0000256" key="5">
    <source>
        <dbReference type="ARBA" id="ARBA00017611"/>
    </source>
</evidence>
<name>A0A7M7PTY1_STRPU</name>
<dbReference type="RefSeq" id="XP_030855983.1">
    <property type="nucleotide sequence ID" value="XM_031000123.1"/>
</dbReference>
<dbReference type="Pfam" id="PF04597">
    <property type="entry name" value="Ribophorin_I"/>
    <property type="match status" value="1"/>
</dbReference>
<dbReference type="OMA" id="RYEYARE"/>
<dbReference type="Proteomes" id="UP000007110">
    <property type="component" value="Unassembled WGS sequence"/>
</dbReference>
<keyword evidence="10 11" id="KW-0472">Membrane</keyword>
<dbReference type="KEGG" id="spu:577281"/>
<dbReference type="PANTHER" id="PTHR21049:SF0">
    <property type="entry name" value="DOLICHYL-DIPHOSPHOOLIGOSACCHARIDE--PROTEIN GLYCOSYLTRANSFERASE SUBUNIT 1"/>
    <property type="match status" value="1"/>
</dbReference>
<proteinExistence type="inferred from homology"/>
<dbReference type="EnsemblMetazoa" id="XM_031000123">
    <property type="protein sequence ID" value="XP_030855983"/>
    <property type="gene ID" value="LOC577281"/>
</dbReference>
<keyword evidence="14" id="KW-1185">Reference proteome</keyword>
<protein>
    <recommendedName>
        <fullName evidence="5 11">Dolichyl-diphosphooligosaccharide--protein glycosyltransferase subunit 1</fullName>
    </recommendedName>
</protein>
<dbReference type="InterPro" id="IPR007676">
    <property type="entry name" value="Ribophorin_I"/>
</dbReference>
<feature type="coiled-coil region" evidence="12">
    <location>
        <begin position="533"/>
        <end position="560"/>
    </location>
</feature>
<feature type="transmembrane region" description="Helical" evidence="11">
    <location>
        <begin position="436"/>
        <end position="455"/>
    </location>
</feature>
<keyword evidence="9 11" id="KW-1133">Transmembrane helix</keyword>
<evidence type="ECO:0000313" key="13">
    <source>
        <dbReference type="EnsemblMetazoa" id="XP_030855983"/>
    </source>
</evidence>
<feature type="signal peptide" evidence="11">
    <location>
        <begin position="1"/>
        <end position="20"/>
    </location>
</feature>
<comment type="similarity">
    <text evidence="4 11">Belongs to the OST1 family.</text>
</comment>
<comment type="subunit">
    <text evidence="11">Component of the oligosaccharyltransferase (OST) complex.</text>
</comment>
<reference evidence="13" key="2">
    <citation type="submission" date="2021-01" db="UniProtKB">
        <authorList>
            <consortium name="EnsemblMetazoa"/>
        </authorList>
    </citation>
    <scope>IDENTIFICATION</scope>
</reference>
<dbReference type="InParanoid" id="A0A7M7PTY1"/>
<evidence type="ECO:0000256" key="12">
    <source>
        <dbReference type="SAM" id="Coils"/>
    </source>
</evidence>
<dbReference type="CTD" id="6184"/>
<accession>A0A7M7PTY1</accession>
<organism evidence="13 14">
    <name type="scientific">Strongylocentrotus purpuratus</name>
    <name type="common">Purple sea urchin</name>
    <dbReference type="NCBI Taxonomy" id="7668"/>
    <lineage>
        <taxon>Eukaryota</taxon>
        <taxon>Metazoa</taxon>
        <taxon>Echinodermata</taxon>
        <taxon>Eleutherozoa</taxon>
        <taxon>Echinozoa</taxon>
        <taxon>Echinoidea</taxon>
        <taxon>Euechinoidea</taxon>
        <taxon>Echinacea</taxon>
        <taxon>Camarodonta</taxon>
        <taxon>Echinidea</taxon>
        <taxon>Strongylocentrotidae</taxon>
        <taxon>Strongylocentrotus</taxon>
    </lineage>
</organism>
<evidence type="ECO:0000256" key="2">
    <source>
        <dbReference type="ARBA" id="ARBA00004115"/>
    </source>
</evidence>
<dbReference type="GO" id="GO:0018279">
    <property type="term" value="P:protein N-linked glycosylation via asparagine"/>
    <property type="evidence" value="ECO:0000318"/>
    <property type="project" value="GO_Central"/>
</dbReference>
<evidence type="ECO:0000256" key="9">
    <source>
        <dbReference type="ARBA" id="ARBA00022989"/>
    </source>
</evidence>
<keyword evidence="7 11" id="KW-0732">Signal</keyword>
<evidence type="ECO:0000256" key="11">
    <source>
        <dbReference type="RuleBase" id="RU361143"/>
    </source>
</evidence>
<evidence type="ECO:0000256" key="4">
    <source>
        <dbReference type="ARBA" id="ARBA00008905"/>
    </source>
</evidence>
<dbReference type="UniPathway" id="UPA00378"/>
<evidence type="ECO:0000313" key="14">
    <source>
        <dbReference type="Proteomes" id="UP000007110"/>
    </source>
</evidence>
<comment type="subcellular location">
    <subcellularLocation>
        <location evidence="2 11">Endoplasmic reticulum membrane</location>
        <topology evidence="2 11">Single-pass type I membrane protein</topology>
    </subcellularLocation>
</comment>
<comment type="function">
    <text evidence="1 11">Subunit of the oligosaccharyl transferase (OST) complex that catalyzes the initial transfer of a defined glycan (Glc(3)Man(9)GlcNAc(2) in eukaryotes) from the lipid carrier dolichol-pyrophosphate to an asparagine residue within an Asn-X-Ser/Thr consensus motif in nascent polypeptide chains, the first step in protein N-glycosylation. N-glycosylation occurs cotranslationally and the complex associates with the Sec61 complex at the channel-forming translocon complex that mediates protein translocation across the endoplasmic reticulum (ER). All subunits are required for a maximal enzyme activity.</text>
</comment>
<evidence type="ECO:0000256" key="3">
    <source>
        <dbReference type="ARBA" id="ARBA00004922"/>
    </source>
</evidence>
<dbReference type="OrthoDB" id="310030at2759"/>